<evidence type="ECO:0000313" key="3">
    <source>
        <dbReference type="Proteomes" id="UP000000466"/>
    </source>
</evidence>
<gene>
    <name evidence="2" type="ordered locus">M5M_18060</name>
</gene>
<keyword evidence="3" id="KW-1185">Reference proteome</keyword>
<dbReference type="OrthoDB" id="6225858at2"/>
<accession>K4KR52</accession>
<organism evidence="2 3">
    <name type="scientific">Simiduia agarivorans (strain DSM 21679 / JCM 13881 / BCRC 17597 / SA1)</name>
    <dbReference type="NCBI Taxonomy" id="1117647"/>
    <lineage>
        <taxon>Bacteria</taxon>
        <taxon>Pseudomonadati</taxon>
        <taxon>Pseudomonadota</taxon>
        <taxon>Gammaproteobacteria</taxon>
        <taxon>Cellvibrionales</taxon>
        <taxon>Cellvibrionaceae</taxon>
        <taxon>Simiduia</taxon>
    </lineage>
</organism>
<dbReference type="RefSeq" id="WP_015048893.1">
    <property type="nucleotide sequence ID" value="NC_018868.3"/>
</dbReference>
<sequence>MFSVRKISLAVALAAAPFLATAQDYQFEVKANYANTEVESSDFDVTTLAGTFYWNQVSTAGHPLAEAAFLERQGGLTVSYLNVENFDVWGLEADHYFDSGLYLAGRYNMPEEGDNTFGASIGFSPAAGLLFVLDADDDSEDINYAGRVKYVGDLQGDAAFGLEAGVAEDTVSISGDYFFNRQFSIGAEIVNDSDIDYTLLGVEAKYFIAPNFWAGAGVGTNVSGDADTTVWQIEAGLRF</sequence>
<dbReference type="Proteomes" id="UP000000466">
    <property type="component" value="Chromosome"/>
</dbReference>
<dbReference type="HOGENOM" id="CLU_084979_0_0_6"/>
<dbReference type="InterPro" id="IPR031593">
    <property type="entry name" value="Porin_7"/>
</dbReference>
<dbReference type="EMBL" id="CP003746">
    <property type="protein sequence ID" value="AFV00741.1"/>
    <property type="molecule type" value="Genomic_DNA"/>
</dbReference>
<name>K4KR52_SIMAS</name>
<protein>
    <submittedName>
        <fullName evidence="2">Porin</fullName>
    </submittedName>
</protein>
<evidence type="ECO:0000256" key="1">
    <source>
        <dbReference type="SAM" id="SignalP"/>
    </source>
</evidence>
<reference evidence="2 3" key="1">
    <citation type="journal article" date="2013" name="Genome Announc.">
        <title>Complete genome sequence of Simiduia agarivorans SA1(T), a marine bacterium able to degrade a variety of polysaccharides.</title>
        <authorList>
            <person name="Lin S.Y."/>
            <person name="Shieh W.Y."/>
            <person name="Chen J.S."/>
            <person name="Tang S.L."/>
        </authorList>
    </citation>
    <scope>NUCLEOTIDE SEQUENCE [LARGE SCALE GENOMIC DNA]</scope>
    <source>
        <strain evidence="3">DSM 21679 / JCM 13881 / BCRC 17597 / SA1</strain>
    </source>
</reference>
<dbReference type="STRING" id="1117647.M5M_18060"/>
<evidence type="ECO:0000313" key="2">
    <source>
        <dbReference type="EMBL" id="AFV00741.1"/>
    </source>
</evidence>
<dbReference type="AlphaFoldDB" id="K4KR52"/>
<dbReference type="Pfam" id="PF16956">
    <property type="entry name" value="Porin_7"/>
    <property type="match status" value="1"/>
</dbReference>
<feature type="signal peptide" evidence="1">
    <location>
        <begin position="1"/>
        <end position="22"/>
    </location>
</feature>
<feature type="chain" id="PRO_5003878308" evidence="1">
    <location>
        <begin position="23"/>
        <end position="239"/>
    </location>
</feature>
<keyword evidence="1" id="KW-0732">Signal</keyword>
<proteinExistence type="predicted"/>
<dbReference type="KEGG" id="saga:M5M_18060"/>